<name>A0A484AVG0_DRONA</name>
<evidence type="ECO:0000313" key="3">
    <source>
        <dbReference type="Proteomes" id="UP000295192"/>
    </source>
</evidence>
<organism evidence="2 3">
    <name type="scientific">Drosophila navojoa</name>
    <name type="common">Fruit fly</name>
    <dbReference type="NCBI Taxonomy" id="7232"/>
    <lineage>
        <taxon>Eukaryota</taxon>
        <taxon>Metazoa</taxon>
        <taxon>Ecdysozoa</taxon>
        <taxon>Arthropoda</taxon>
        <taxon>Hexapoda</taxon>
        <taxon>Insecta</taxon>
        <taxon>Pterygota</taxon>
        <taxon>Neoptera</taxon>
        <taxon>Endopterygota</taxon>
        <taxon>Diptera</taxon>
        <taxon>Brachycera</taxon>
        <taxon>Muscomorpha</taxon>
        <taxon>Ephydroidea</taxon>
        <taxon>Drosophilidae</taxon>
        <taxon>Drosophila</taxon>
    </lineage>
</organism>
<gene>
    <name evidence="2" type="ORF">AWZ03_012943</name>
</gene>
<evidence type="ECO:0000313" key="2">
    <source>
        <dbReference type="EMBL" id="TDG40637.1"/>
    </source>
</evidence>
<protein>
    <submittedName>
        <fullName evidence="2">Uncharacterized protein</fullName>
    </submittedName>
</protein>
<reference evidence="2 3" key="1">
    <citation type="journal article" date="2019" name="J. Hered.">
        <title>An Improved Genome Assembly for Drosophila navojoa, the Basal Species in the mojavensis Cluster.</title>
        <authorList>
            <person name="Vanderlinde T."/>
            <person name="Dupim E.G."/>
            <person name="Nazario-Yepiz N.O."/>
            <person name="Carvalho A.B."/>
        </authorList>
    </citation>
    <scope>NUCLEOTIDE SEQUENCE [LARGE SCALE GENOMIC DNA]</scope>
    <source>
        <strain evidence="2">Navoj_Jal97</strain>
        <tissue evidence="2">Whole organism</tissue>
    </source>
</reference>
<dbReference type="Proteomes" id="UP000295192">
    <property type="component" value="Unassembled WGS sequence"/>
</dbReference>
<dbReference type="AlphaFoldDB" id="A0A484AVG0"/>
<evidence type="ECO:0000256" key="1">
    <source>
        <dbReference type="SAM" id="MobiDB-lite"/>
    </source>
</evidence>
<dbReference type="EMBL" id="LSRL02000521">
    <property type="protein sequence ID" value="TDG40637.1"/>
    <property type="molecule type" value="Genomic_DNA"/>
</dbReference>
<sequence>MQSSNTDPEEEQDNEAEDEYYEEQDGLEMVINLNPTTLTNANGHISPMAIISHTLMNDIIYMQVILPGDEFSKWVTLEEALAVCPATVIAYTQETLEHIFASSIHDDEPSLFD</sequence>
<dbReference type="OrthoDB" id="7882537at2759"/>
<keyword evidence="3" id="KW-1185">Reference proteome</keyword>
<proteinExistence type="predicted"/>
<feature type="compositionally biased region" description="Acidic residues" evidence="1">
    <location>
        <begin position="7"/>
        <end position="24"/>
    </location>
</feature>
<feature type="region of interest" description="Disordered" evidence="1">
    <location>
        <begin position="1"/>
        <end position="24"/>
    </location>
</feature>
<comment type="caution">
    <text evidence="2">The sequence shown here is derived from an EMBL/GenBank/DDBJ whole genome shotgun (WGS) entry which is preliminary data.</text>
</comment>
<dbReference type="OMA" id="MAIISHT"/>
<accession>A0A484AVG0</accession>